<dbReference type="CDD" id="cd23165">
    <property type="entry name" value="Prefoldin_4"/>
    <property type="match status" value="1"/>
</dbReference>
<keyword evidence="2" id="KW-0143">Chaperone</keyword>
<dbReference type="GO" id="GO:0051082">
    <property type="term" value="F:unfolded protein binding"/>
    <property type="evidence" value="ECO:0007669"/>
    <property type="project" value="InterPro"/>
</dbReference>
<protein>
    <submittedName>
        <fullName evidence="4">Prefoldin subunit 4</fullName>
    </submittedName>
</protein>
<dbReference type="PANTHER" id="PTHR21100:SF9">
    <property type="entry name" value="PREFOLDIN SUBUNIT 4"/>
    <property type="match status" value="1"/>
</dbReference>
<feature type="non-terminal residue" evidence="4">
    <location>
        <position position="1"/>
    </location>
</feature>
<dbReference type="GO" id="GO:0006457">
    <property type="term" value="P:protein folding"/>
    <property type="evidence" value="ECO:0007669"/>
    <property type="project" value="InterPro"/>
</dbReference>
<dbReference type="PIRSF" id="PIRSF016477">
    <property type="entry name" value="Prefoldin_subunit_4"/>
    <property type="match status" value="1"/>
</dbReference>
<name>A0A0X3Q328_SCHSO</name>
<accession>A0A0X3Q328</accession>
<dbReference type="PANTHER" id="PTHR21100">
    <property type="entry name" value="PREFOLDIN SUBUNIT 4"/>
    <property type="match status" value="1"/>
</dbReference>
<evidence type="ECO:0000256" key="2">
    <source>
        <dbReference type="ARBA" id="ARBA00023186"/>
    </source>
</evidence>
<dbReference type="AlphaFoldDB" id="A0A0X3Q328"/>
<dbReference type="SUPFAM" id="SSF46579">
    <property type="entry name" value="Prefoldin"/>
    <property type="match status" value="1"/>
</dbReference>
<organism evidence="4">
    <name type="scientific">Schistocephalus solidus</name>
    <name type="common">Tapeworm</name>
    <dbReference type="NCBI Taxonomy" id="70667"/>
    <lineage>
        <taxon>Eukaryota</taxon>
        <taxon>Metazoa</taxon>
        <taxon>Spiralia</taxon>
        <taxon>Lophotrochozoa</taxon>
        <taxon>Platyhelminthes</taxon>
        <taxon>Cestoda</taxon>
        <taxon>Eucestoda</taxon>
        <taxon>Diphyllobothriidea</taxon>
        <taxon>Diphyllobothriidae</taxon>
        <taxon>Schistocephalus</taxon>
    </lineage>
</organism>
<evidence type="ECO:0000256" key="3">
    <source>
        <dbReference type="SAM" id="Coils"/>
    </source>
</evidence>
<comment type="similarity">
    <text evidence="1">Belongs to the prefoldin subunit beta family.</text>
</comment>
<evidence type="ECO:0000313" key="4">
    <source>
        <dbReference type="EMBL" id="JAP58364.1"/>
    </source>
</evidence>
<dbReference type="GO" id="GO:0016272">
    <property type="term" value="C:prefoldin complex"/>
    <property type="evidence" value="ECO:0007669"/>
    <property type="project" value="InterPro"/>
</dbReference>
<keyword evidence="3" id="KW-0175">Coiled coil</keyword>
<proteinExistence type="inferred from homology"/>
<dbReference type="InterPro" id="IPR016661">
    <property type="entry name" value="PFDN4"/>
</dbReference>
<gene>
    <name evidence="4" type="primary">PFD4</name>
    <name evidence="4" type="ORF">TR119959</name>
</gene>
<feature type="coiled-coil region" evidence="3">
    <location>
        <begin position="43"/>
        <end position="73"/>
    </location>
</feature>
<dbReference type="InterPro" id="IPR002777">
    <property type="entry name" value="PFD_beta-like"/>
</dbReference>
<evidence type="ECO:0000256" key="1">
    <source>
        <dbReference type="ARBA" id="ARBA00008045"/>
    </source>
</evidence>
<dbReference type="EMBL" id="GEEE01004861">
    <property type="protein sequence ID" value="JAP58364.1"/>
    <property type="molecule type" value="Transcribed_RNA"/>
</dbReference>
<dbReference type="GO" id="GO:0005737">
    <property type="term" value="C:cytoplasm"/>
    <property type="evidence" value="ECO:0007669"/>
    <property type="project" value="TreeGrafter"/>
</dbReference>
<sequence>GRSLTKIFELAKRALFQSVYRLTMAFKEDIQITAIDQNNINSFAKWNIKLKEYEAELENKKKTLSNLADLEDELIVSDADNHPYKIGESFFHISTDETSAKVEAEKHIIKERIVTLESELATCRSTMANLKKELYAKFGDNINLED</sequence>
<dbReference type="Pfam" id="PF01920">
    <property type="entry name" value="Prefoldin_2"/>
    <property type="match status" value="1"/>
</dbReference>
<reference evidence="4" key="1">
    <citation type="submission" date="2016-01" db="EMBL/GenBank/DDBJ databases">
        <title>Reference transcriptome for the parasite Schistocephalus solidus: insights into the molecular evolution of parasitism.</title>
        <authorList>
            <person name="Hebert F.O."/>
            <person name="Grambauer S."/>
            <person name="Barber I."/>
            <person name="Landry C.R."/>
            <person name="Aubin-Horth N."/>
        </authorList>
    </citation>
    <scope>NUCLEOTIDE SEQUENCE</scope>
</reference>